<name>A0A252A1H7_9PROT</name>
<dbReference type="PANTHER" id="PTHR30336">
    <property type="entry name" value="INNER MEMBRANE PROTEIN, PROBABLE PERMEASE"/>
    <property type="match status" value="1"/>
</dbReference>
<evidence type="ECO:0000313" key="3">
    <source>
        <dbReference type="Proteomes" id="UP000194639"/>
    </source>
</evidence>
<evidence type="ECO:0000313" key="2">
    <source>
        <dbReference type="EMBL" id="OUI81216.1"/>
    </source>
</evidence>
<dbReference type="InterPro" id="IPR051599">
    <property type="entry name" value="Cell_Envelope_Assoc"/>
</dbReference>
<dbReference type="Proteomes" id="UP000194639">
    <property type="component" value="Unassembled WGS sequence"/>
</dbReference>
<protein>
    <recommendedName>
        <fullName evidence="1">DUF218 domain-containing protein</fullName>
    </recommendedName>
</protein>
<dbReference type="Pfam" id="PF02698">
    <property type="entry name" value="DUF218"/>
    <property type="match status" value="1"/>
</dbReference>
<comment type="caution">
    <text evidence="2">The sequence shown here is derived from an EMBL/GenBank/DDBJ whole genome shotgun (WGS) entry which is preliminary data.</text>
</comment>
<dbReference type="Gene3D" id="3.40.50.620">
    <property type="entry name" value="HUPs"/>
    <property type="match status" value="1"/>
</dbReference>
<feature type="domain" description="DUF218" evidence="1">
    <location>
        <begin position="50"/>
        <end position="175"/>
    </location>
</feature>
<proteinExistence type="predicted"/>
<reference evidence="2 3" key="1">
    <citation type="submission" date="2014-06" db="EMBL/GenBank/DDBJ databases">
        <authorList>
            <person name="Ju J."/>
            <person name="Zhang J."/>
        </authorList>
    </citation>
    <scope>NUCLEOTIDE SEQUENCE [LARGE SCALE GENOMIC DNA]</scope>
    <source>
        <strain evidence="2">DmW_045</strain>
    </source>
</reference>
<dbReference type="EMBL" id="JOMO01000024">
    <property type="protein sequence ID" value="OUI81216.1"/>
    <property type="molecule type" value="Genomic_DNA"/>
</dbReference>
<evidence type="ECO:0000259" key="1">
    <source>
        <dbReference type="Pfam" id="PF02698"/>
    </source>
</evidence>
<sequence length="266" mass="28564">MLSFDDIVQTAENTHSINAILAFLAVDDSAIIDPARIDLVVHAGNAILATAQQACALAKQAGCPLLLSGGVGHSTTLLHEAVRAAGYSAVVQTQSRTEAESVGDIAVACWGLPPEQLILETHSTNCGENAAFTRNKLAELGMAPSNIVVVQDPLMQLRTMVTFQKAWCESKQPPRFYSWPTFVPALVERHGTITYASTLPAGLWAPERLVSLLLGEMARLRDTEAGYGPRGKGFIPHVEIPPRIEACYQSVLAQIGGLEGLRTRLL</sequence>
<organism evidence="2 3">
    <name type="scientific">Acetobacter orientalis</name>
    <dbReference type="NCBI Taxonomy" id="146474"/>
    <lineage>
        <taxon>Bacteria</taxon>
        <taxon>Pseudomonadati</taxon>
        <taxon>Pseudomonadota</taxon>
        <taxon>Alphaproteobacteria</taxon>
        <taxon>Acetobacterales</taxon>
        <taxon>Acetobacteraceae</taxon>
        <taxon>Acetobacter</taxon>
    </lineage>
</organism>
<dbReference type="InterPro" id="IPR014729">
    <property type="entry name" value="Rossmann-like_a/b/a_fold"/>
</dbReference>
<dbReference type="Gene3D" id="1.10.3620.10">
    <property type="entry name" value="YdcF like domain"/>
    <property type="match status" value="1"/>
</dbReference>
<dbReference type="RefSeq" id="WP_086552422.1">
    <property type="nucleotide sequence ID" value="NZ_JOMO01000024.1"/>
</dbReference>
<dbReference type="GO" id="GO:0005886">
    <property type="term" value="C:plasma membrane"/>
    <property type="evidence" value="ECO:0007669"/>
    <property type="project" value="TreeGrafter"/>
</dbReference>
<dbReference type="PANTHER" id="PTHR30336:SF20">
    <property type="entry name" value="DUF218 DOMAIN-CONTAINING PROTEIN"/>
    <property type="match status" value="1"/>
</dbReference>
<accession>A0A252A1H7</accession>
<gene>
    <name evidence="2" type="ORF">HK12_05640</name>
</gene>
<dbReference type="InterPro" id="IPR003848">
    <property type="entry name" value="DUF218"/>
</dbReference>
<dbReference type="CDD" id="cd06259">
    <property type="entry name" value="YdcF-like"/>
    <property type="match status" value="1"/>
</dbReference>
<dbReference type="AlphaFoldDB" id="A0A252A1H7"/>